<dbReference type="PRINTS" id="PR00364">
    <property type="entry name" value="DISEASERSIST"/>
</dbReference>
<dbReference type="OrthoDB" id="1747797at2759"/>
<dbReference type="Pfam" id="PF00931">
    <property type="entry name" value="NB-ARC"/>
    <property type="match status" value="1"/>
</dbReference>
<dbReference type="InterPro" id="IPR032675">
    <property type="entry name" value="LRR_dom_sf"/>
</dbReference>
<dbReference type="InterPro" id="IPR057135">
    <property type="entry name" value="At4g27190-like_LRR"/>
</dbReference>
<evidence type="ECO:0000256" key="4">
    <source>
        <dbReference type="ARBA" id="ARBA00022737"/>
    </source>
</evidence>
<name>A0A484LFX5_9ASTE</name>
<evidence type="ECO:0000313" key="9">
    <source>
        <dbReference type="Proteomes" id="UP000595140"/>
    </source>
</evidence>
<dbReference type="Gene3D" id="3.40.50.300">
    <property type="entry name" value="P-loop containing nucleotide triphosphate hydrolases"/>
    <property type="match status" value="1"/>
</dbReference>
<dbReference type="Pfam" id="PF23598">
    <property type="entry name" value="LRR_14"/>
    <property type="match status" value="1"/>
</dbReference>
<dbReference type="SMART" id="SM00382">
    <property type="entry name" value="AAA"/>
    <property type="match status" value="1"/>
</dbReference>
<dbReference type="GO" id="GO:0005524">
    <property type="term" value="F:ATP binding"/>
    <property type="evidence" value="ECO:0007669"/>
    <property type="project" value="UniProtKB-KW"/>
</dbReference>
<protein>
    <recommendedName>
        <fullName evidence="7">AAA+ ATPase domain-containing protein</fullName>
    </recommendedName>
</protein>
<dbReference type="InterPro" id="IPR050905">
    <property type="entry name" value="Plant_NBS-LRR"/>
</dbReference>
<dbReference type="PANTHER" id="PTHR33463">
    <property type="entry name" value="NB-ARC DOMAIN-CONTAINING PROTEIN-RELATED"/>
    <property type="match status" value="1"/>
</dbReference>
<reference evidence="8 9" key="1">
    <citation type="submission" date="2018-04" db="EMBL/GenBank/DDBJ databases">
        <authorList>
            <person name="Vogel A."/>
        </authorList>
    </citation>
    <scope>NUCLEOTIDE SEQUENCE [LARGE SCALE GENOMIC DNA]</scope>
</reference>
<evidence type="ECO:0000256" key="5">
    <source>
        <dbReference type="ARBA" id="ARBA00022821"/>
    </source>
</evidence>
<accession>A0A484LFX5</accession>
<evidence type="ECO:0000313" key="8">
    <source>
        <dbReference type="EMBL" id="VFQ74989.1"/>
    </source>
</evidence>
<dbReference type="Proteomes" id="UP000595140">
    <property type="component" value="Unassembled WGS sequence"/>
</dbReference>
<dbReference type="GO" id="GO:0043531">
    <property type="term" value="F:ADP binding"/>
    <property type="evidence" value="ECO:0007669"/>
    <property type="project" value="InterPro"/>
</dbReference>
<comment type="subcellular location">
    <subcellularLocation>
        <location evidence="1">Plastid</location>
    </subcellularLocation>
</comment>
<organism evidence="8 9">
    <name type="scientific">Cuscuta campestris</name>
    <dbReference type="NCBI Taxonomy" id="132261"/>
    <lineage>
        <taxon>Eukaryota</taxon>
        <taxon>Viridiplantae</taxon>
        <taxon>Streptophyta</taxon>
        <taxon>Embryophyta</taxon>
        <taxon>Tracheophyta</taxon>
        <taxon>Spermatophyta</taxon>
        <taxon>Magnoliopsida</taxon>
        <taxon>eudicotyledons</taxon>
        <taxon>Gunneridae</taxon>
        <taxon>Pentapetalae</taxon>
        <taxon>asterids</taxon>
        <taxon>lamiids</taxon>
        <taxon>Solanales</taxon>
        <taxon>Convolvulaceae</taxon>
        <taxon>Cuscuteae</taxon>
        <taxon>Cuscuta</taxon>
        <taxon>Cuscuta subgen. Grammica</taxon>
        <taxon>Cuscuta sect. Cleistogrammica</taxon>
    </lineage>
</organism>
<dbReference type="GO" id="GO:0009536">
    <property type="term" value="C:plastid"/>
    <property type="evidence" value="ECO:0007669"/>
    <property type="project" value="UniProtKB-SubCell"/>
</dbReference>
<evidence type="ECO:0000256" key="1">
    <source>
        <dbReference type="ARBA" id="ARBA00004474"/>
    </source>
</evidence>
<dbReference type="Gene3D" id="1.10.8.430">
    <property type="entry name" value="Helical domain of apoptotic protease-activating factors"/>
    <property type="match status" value="1"/>
</dbReference>
<dbReference type="Pfam" id="PF23247">
    <property type="entry name" value="LRR_RPS2"/>
    <property type="match status" value="3"/>
</dbReference>
<sequence length="1453" mass="164330">MPVPAVIAKLGSSIGGKLADLTVGSIGKQVGYVISYRHNLTEHKDALKELKNCRDVVQIRVDEARRQGEEIYGQVKDWISKADEITREAEELCAKGPQDCSWRSCPNLWLRHQISREAKKMTIRIRDHKDQGKFVSVSHFIPPKLEGVPPTSEKLDESIESRISIRNQVLEALKGSSRVGLCGLPGVGKTTLAKEIVNIANVQKEIFGLVVWVTVAQNSKLESLQTHIAESAGKKLVVETVNARAKHLLQRLEQEKNVLVVMDDLWERLDLSLVGIPPKCKILFTSRNVELLSTDMNCQNIFTVGELSEEEAWKLFKENAEFDESNHTKLLPLAKSVCQRCGRLPLALVSVARTLKKKDKASDWRTAGRRLEKNLGKYLPAWNKEIGPSLKLSYEYLNSELQSIFLLSAMLSHDPLIKDLLRYAVGLGLLEGAHSMKDARDTLDKDISDLKASSLLLDSFSHDRVTMHDLFRDFAFEEVPRAKRFKGGQRDIEDMTQLEGCTRLVLDKWDGILPGELHCPKLEFFLLNGVEDSDLTIPDNFFKTLNELRAMGFSGVNLSSLPTLGHLQKLRTLCLESCRLEDISQVGNLKSLRVLSFAGSKIKQLPGALAQLRCLQVLDLSDCDDLKVIPPKVLSSLTRLEVLNMEESFWQWEAEGSTKENRNASLDELKHLTNLYDLNIHIPQNIAVPEDLFEDMPLERFRISYGTSKWFWTGGNGCSRRLRVCSVNLDDEMQKLLGKVQDLYLQDLNVKTNVLAGTVFPHQSVGCKSIKAIVGSTNKDSTDANVFHALRSLNSRDLPMLSAFHEQEEEEINAKSKSLFNSKVSIQEIEKLDLRELNRMISSIWDDQLPENSFTNLKTLVVVNCGFAGRLVPFHVLRSLKHLETVVVKYCDKVEVVFDFEELNGEEIQSPALISVPLKELFLYRLPELKHVWSNWPQETVSFPFLEEVEIEECERLTSMFPSTALQEEYPLFPHQKIKDLKLCPEMRSLWMEKLSHRMAFSRLQHLTLDSCDFLSECVIPTHLVRSLSITLQDLEVHNCQYIKAIFGPVMDDEGEAHLDDGIIFFSSLRELSVIECKSLEYIFMASSVAKGLEDKSLEESPKFVFPLLESLRLEKLHDLKGFCPQRCTFEWPRLTSLWAFQCENLKVFGTEMTSITELGEKDEIEDLHTLPFLAEKVIPKLETLSLSQKDLAVIKNHPFETNLFDKMKMLLLGGFSGESAAAASFPCDFLDRFPKLVRLYVEDSDFEKIFSSFPFSTFLNFLKLSGLDQLKTIWNDDDSSQSQPLYLISLETLLVECCCNLITLTPSSASLGNLMHLRVSGCHQLTCLFTDSTAKSLVNLEALVVKDCKKMKEIVRNESEDAVGGAGITFNQLWNLELDALPSLEGFCLKNQTFQFPDLSGVTIKGCHQMKMFSLGVSRTPDLENVIIDDISMPLKGDLNNTIESHVRLRKG</sequence>
<keyword evidence="4" id="KW-0677">Repeat</keyword>
<evidence type="ECO:0000256" key="2">
    <source>
        <dbReference type="ARBA" id="ARBA00008894"/>
    </source>
</evidence>
<dbReference type="SUPFAM" id="SSF52540">
    <property type="entry name" value="P-loop containing nucleoside triphosphate hydrolases"/>
    <property type="match status" value="1"/>
</dbReference>
<gene>
    <name evidence="8" type="ORF">CCAM_LOCUS16765</name>
</gene>
<comment type="similarity">
    <text evidence="2">Belongs to the disease resistance NB-LRR family.</text>
</comment>
<keyword evidence="9" id="KW-1185">Reference proteome</keyword>
<proteinExistence type="inferred from homology"/>
<dbReference type="InterPro" id="IPR003593">
    <property type="entry name" value="AAA+_ATPase"/>
</dbReference>
<dbReference type="GO" id="GO:0006952">
    <property type="term" value="P:defense response"/>
    <property type="evidence" value="ECO:0007669"/>
    <property type="project" value="UniProtKB-KW"/>
</dbReference>
<dbReference type="InterPro" id="IPR027417">
    <property type="entry name" value="P-loop_NTPase"/>
</dbReference>
<keyword evidence="6" id="KW-0547">Nucleotide-binding</keyword>
<dbReference type="PANTHER" id="PTHR33463:SF145">
    <property type="entry name" value="NB-ARC DOMAIN-CONTAINING PROTEIN"/>
    <property type="match status" value="1"/>
</dbReference>
<dbReference type="SUPFAM" id="SSF52058">
    <property type="entry name" value="L domain-like"/>
    <property type="match status" value="2"/>
</dbReference>
<evidence type="ECO:0000256" key="3">
    <source>
        <dbReference type="ARBA" id="ARBA00022614"/>
    </source>
</evidence>
<feature type="domain" description="AAA+ ATPase" evidence="7">
    <location>
        <begin position="175"/>
        <end position="307"/>
    </location>
</feature>
<dbReference type="InterPro" id="IPR055414">
    <property type="entry name" value="LRR_R13L4/SHOC2-like"/>
</dbReference>
<dbReference type="EMBL" id="OOIL02001413">
    <property type="protein sequence ID" value="VFQ74989.1"/>
    <property type="molecule type" value="Genomic_DNA"/>
</dbReference>
<keyword evidence="5" id="KW-0611">Plant defense</keyword>
<evidence type="ECO:0000256" key="6">
    <source>
        <dbReference type="ARBA" id="ARBA00022840"/>
    </source>
</evidence>
<keyword evidence="3" id="KW-0433">Leucine-rich repeat</keyword>
<dbReference type="Gene3D" id="3.80.10.10">
    <property type="entry name" value="Ribonuclease Inhibitor"/>
    <property type="match status" value="3"/>
</dbReference>
<evidence type="ECO:0000259" key="7">
    <source>
        <dbReference type="SMART" id="SM00382"/>
    </source>
</evidence>
<dbReference type="InterPro" id="IPR042197">
    <property type="entry name" value="Apaf_helical"/>
</dbReference>
<keyword evidence="6" id="KW-0067">ATP-binding</keyword>
<dbReference type="InterPro" id="IPR002182">
    <property type="entry name" value="NB-ARC"/>
</dbReference>